<accession>A0A411HL89</accession>
<dbReference type="OrthoDB" id="5957881at2"/>
<gene>
    <name evidence="1" type="ORF">ELE36_13370</name>
</gene>
<keyword evidence="2" id="KW-1185">Reference proteome</keyword>
<organism evidence="1 2">
    <name type="scientific">Pseudolysobacter antarcticus</name>
    <dbReference type="NCBI Taxonomy" id="2511995"/>
    <lineage>
        <taxon>Bacteria</taxon>
        <taxon>Pseudomonadati</taxon>
        <taxon>Pseudomonadota</taxon>
        <taxon>Gammaproteobacteria</taxon>
        <taxon>Lysobacterales</taxon>
        <taxon>Rhodanobacteraceae</taxon>
        <taxon>Pseudolysobacter</taxon>
    </lineage>
</organism>
<dbReference type="Proteomes" id="UP000291562">
    <property type="component" value="Chromosome"/>
</dbReference>
<dbReference type="EMBL" id="CP035704">
    <property type="protein sequence ID" value="QBB71263.1"/>
    <property type="molecule type" value="Genomic_DNA"/>
</dbReference>
<protein>
    <submittedName>
        <fullName evidence="1">Uncharacterized protein</fullName>
    </submittedName>
</protein>
<evidence type="ECO:0000313" key="2">
    <source>
        <dbReference type="Proteomes" id="UP000291562"/>
    </source>
</evidence>
<dbReference type="RefSeq" id="WP_129834095.1">
    <property type="nucleotide sequence ID" value="NZ_CP035704.1"/>
</dbReference>
<name>A0A411HL89_9GAMM</name>
<proteinExistence type="predicted"/>
<reference evidence="1 2" key="1">
    <citation type="submission" date="2019-01" db="EMBL/GenBank/DDBJ databases">
        <title>Pseudolysobacter antarctica gen. nov., sp. nov., isolated from Fildes Peninsula, Antarctica.</title>
        <authorList>
            <person name="Wei Z."/>
            <person name="Peng F."/>
        </authorList>
    </citation>
    <scope>NUCLEOTIDE SEQUENCE [LARGE SCALE GENOMIC DNA]</scope>
    <source>
        <strain evidence="1 2">AQ6-296</strain>
    </source>
</reference>
<sequence>MIRSKSELVRLLDELDAGMPDMIEKIPEAGDFWAAFGVAARHITDAASAEDSVYVHGRIDVILTSHGLEPAAWDTPDDISNIDQIEPTNNR</sequence>
<evidence type="ECO:0000313" key="1">
    <source>
        <dbReference type="EMBL" id="QBB71263.1"/>
    </source>
</evidence>
<dbReference type="AlphaFoldDB" id="A0A411HL89"/>
<dbReference type="KEGG" id="xbc:ELE36_13370"/>